<reference evidence="8 9" key="1">
    <citation type="submission" date="2023-07" db="EMBL/GenBank/DDBJ databases">
        <title>Sorghum-associated microbial communities from plants grown in Nebraska, USA.</title>
        <authorList>
            <person name="Schachtman D."/>
        </authorList>
    </citation>
    <scope>NUCLEOTIDE SEQUENCE [LARGE SCALE GENOMIC DNA]</scope>
    <source>
        <strain evidence="8 9">BE198</strain>
    </source>
</reference>
<dbReference type="PROSITE" id="PS50949">
    <property type="entry name" value="HTH_GNTR"/>
    <property type="match status" value="1"/>
</dbReference>
<organism evidence="8 9">
    <name type="scientific">Lysobacter niastensis</name>
    <dbReference type="NCBI Taxonomy" id="380629"/>
    <lineage>
        <taxon>Bacteria</taxon>
        <taxon>Pseudomonadati</taxon>
        <taxon>Pseudomonadota</taxon>
        <taxon>Gammaproteobacteria</taxon>
        <taxon>Lysobacterales</taxon>
        <taxon>Lysobacteraceae</taxon>
        <taxon>Lysobacter</taxon>
    </lineage>
</organism>
<keyword evidence="4 8" id="KW-0238">DNA-binding</keyword>
<dbReference type="SUPFAM" id="SSF46785">
    <property type="entry name" value="Winged helix' DNA-binding domain"/>
    <property type="match status" value="1"/>
</dbReference>
<evidence type="ECO:0000256" key="4">
    <source>
        <dbReference type="ARBA" id="ARBA00023125"/>
    </source>
</evidence>
<proteinExistence type="inferred from homology"/>
<evidence type="ECO:0000259" key="7">
    <source>
        <dbReference type="PROSITE" id="PS50949"/>
    </source>
</evidence>
<dbReference type="InterPro" id="IPR015422">
    <property type="entry name" value="PyrdxlP-dep_Trfase_small"/>
</dbReference>
<evidence type="ECO:0000256" key="3">
    <source>
        <dbReference type="ARBA" id="ARBA00023015"/>
    </source>
</evidence>
<evidence type="ECO:0000256" key="6">
    <source>
        <dbReference type="SAM" id="Coils"/>
    </source>
</evidence>
<dbReference type="CDD" id="cd00609">
    <property type="entry name" value="AAT_like"/>
    <property type="match status" value="1"/>
</dbReference>
<dbReference type="CDD" id="cd07377">
    <property type="entry name" value="WHTH_GntR"/>
    <property type="match status" value="1"/>
</dbReference>
<dbReference type="SUPFAM" id="SSF53383">
    <property type="entry name" value="PLP-dependent transferases"/>
    <property type="match status" value="1"/>
</dbReference>
<dbReference type="Pfam" id="PF00392">
    <property type="entry name" value="GntR"/>
    <property type="match status" value="1"/>
</dbReference>
<dbReference type="SMART" id="SM00345">
    <property type="entry name" value="HTH_GNTR"/>
    <property type="match status" value="1"/>
</dbReference>
<sequence>MKRYEALADEVAASIRAGVLRPGDRLPSVRQTSQGRQVSPSTVFQAYYLLEARGLIRARPKSGYYVTQGPLALPPEVENPSHPSGEAATLDVSERVFEILQSTMQRDVVPLGSAFPSPLLFPLRRLAKSMASSVQVLDPRAFLDDLTPGNAALRRQIALRYRADGIQVSPDEIVVTNGAMEALSLSLLTVSRPGDAVIIESPCFYAALQSIERNGLRAIEVPTHPRDGIELAALERAILAHHPAACWLMTSFQNPLGSRMPDAKKRELVALLAQHGIPLIEDDVYAELYFGDERPAPAKAYDQNGLVMHCGSFSKSLAPGYRVGWVAPGRYFRELARHKLTTSITTSAPAQAALAAYLEHGGYERHLRQLRRTLKEQQEAFVEAVARHFPAGTRATRPTGGYFVWIELDERVDALSLHSEALKHGISIAPGPIFSASRGFRHCIRLNYGHAFDAKVETAVARLGQLVAASLA</sequence>
<evidence type="ECO:0000313" key="8">
    <source>
        <dbReference type="EMBL" id="MDR7134322.1"/>
    </source>
</evidence>
<dbReference type="InterPro" id="IPR051446">
    <property type="entry name" value="HTH_trans_reg/aminotransferase"/>
</dbReference>
<keyword evidence="3" id="KW-0805">Transcription regulation</keyword>
<keyword evidence="5" id="KW-0804">Transcription</keyword>
<gene>
    <name evidence="8" type="ORF">J2X06_001506</name>
</gene>
<dbReference type="Gene3D" id="1.10.10.10">
    <property type="entry name" value="Winged helix-like DNA-binding domain superfamily/Winged helix DNA-binding domain"/>
    <property type="match status" value="1"/>
</dbReference>
<evidence type="ECO:0000256" key="5">
    <source>
        <dbReference type="ARBA" id="ARBA00023163"/>
    </source>
</evidence>
<dbReference type="RefSeq" id="WP_310060378.1">
    <property type="nucleotide sequence ID" value="NZ_JAVDVY010000001.1"/>
</dbReference>
<dbReference type="InterPro" id="IPR036388">
    <property type="entry name" value="WH-like_DNA-bd_sf"/>
</dbReference>
<dbReference type="InterPro" id="IPR015424">
    <property type="entry name" value="PyrdxlP-dep_Trfase"/>
</dbReference>
<dbReference type="EMBL" id="JAVDVY010000001">
    <property type="protein sequence ID" value="MDR7134322.1"/>
    <property type="molecule type" value="Genomic_DNA"/>
</dbReference>
<comment type="similarity">
    <text evidence="1">In the C-terminal section; belongs to the class-I pyridoxal-phosphate-dependent aminotransferase family.</text>
</comment>
<dbReference type="InterPro" id="IPR015421">
    <property type="entry name" value="PyrdxlP-dep_Trfase_major"/>
</dbReference>
<keyword evidence="2" id="KW-0663">Pyridoxal phosphate</keyword>
<keyword evidence="6" id="KW-0175">Coiled coil</keyword>
<feature type="domain" description="HTH gntR-type" evidence="7">
    <location>
        <begin position="1"/>
        <end position="69"/>
    </location>
</feature>
<dbReference type="Gene3D" id="3.40.640.10">
    <property type="entry name" value="Type I PLP-dependent aspartate aminotransferase-like (Major domain)"/>
    <property type="match status" value="1"/>
</dbReference>
<dbReference type="Gene3D" id="3.90.1150.10">
    <property type="entry name" value="Aspartate Aminotransferase, domain 1"/>
    <property type="match status" value="1"/>
</dbReference>
<name>A0ABU1W9N4_9GAMM</name>
<comment type="caution">
    <text evidence="8">The sequence shown here is derived from an EMBL/GenBank/DDBJ whole genome shotgun (WGS) entry which is preliminary data.</text>
</comment>
<dbReference type="InterPro" id="IPR000524">
    <property type="entry name" value="Tscrpt_reg_HTH_GntR"/>
</dbReference>
<dbReference type="Pfam" id="PF00155">
    <property type="entry name" value="Aminotran_1_2"/>
    <property type="match status" value="1"/>
</dbReference>
<evidence type="ECO:0000256" key="2">
    <source>
        <dbReference type="ARBA" id="ARBA00022898"/>
    </source>
</evidence>
<dbReference type="PANTHER" id="PTHR46577:SF2">
    <property type="entry name" value="TRANSCRIPTIONAL REGULATORY PROTEIN"/>
    <property type="match status" value="1"/>
</dbReference>
<protein>
    <submittedName>
        <fullName evidence="8">DNA-binding transcriptional MocR family regulator</fullName>
    </submittedName>
</protein>
<evidence type="ECO:0000313" key="9">
    <source>
        <dbReference type="Proteomes" id="UP001251524"/>
    </source>
</evidence>
<accession>A0ABU1W9N4</accession>
<evidence type="ECO:0000256" key="1">
    <source>
        <dbReference type="ARBA" id="ARBA00005384"/>
    </source>
</evidence>
<dbReference type="PANTHER" id="PTHR46577">
    <property type="entry name" value="HTH-TYPE TRANSCRIPTIONAL REGULATORY PROTEIN GABR"/>
    <property type="match status" value="1"/>
</dbReference>
<feature type="coiled-coil region" evidence="6">
    <location>
        <begin position="360"/>
        <end position="387"/>
    </location>
</feature>
<dbReference type="InterPro" id="IPR036390">
    <property type="entry name" value="WH_DNA-bd_sf"/>
</dbReference>
<dbReference type="GO" id="GO:0003677">
    <property type="term" value="F:DNA binding"/>
    <property type="evidence" value="ECO:0007669"/>
    <property type="project" value="UniProtKB-KW"/>
</dbReference>
<dbReference type="InterPro" id="IPR004839">
    <property type="entry name" value="Aminotransferase_I/II_large"/>
</dbReference>
<dbReference type="Proteomes" id="UP001251524">
    <property type="component" value="Unassembled WGS sequence"/>
</dbReference>
<keyword evidence="9" id="KW-1185">Reference proteome</keyword>